<accession>A0A7K1Y6X6</accession>
<keyword evidence="5" id="KW-1185">Reference proteome</keyword>
<dbReference type="Proteomes" id="UP000466586">
    <property type="component" value="Unassembled WGS sequence"/>
</dbReference>
<protein>
    <submittedName>
        <fullName evidence="4">RNA-binding protein</fullName>
    </submittedName>
</protein>
<keyword evidence="1" id="KW-0694">RNA-binding</keyword>
<evidence type="ECO:0000256" key="2">
    <source>
        <dbReference type="SAM" id="MobiDB-lite"/>
    </source>
</evidence>
<dbReference type="PANTHER" id="PTHR48027">
    <property type="entry name" value="HETEROGENEOUS NUCLEAR RIBONUCLEOPROTEIN 87F-RELATED"/>
    <property type="match status" value="1"/>
</dbReference>
<comment type="caution">
    <text evidence="4">The sequence shown here is derived from an EMBL/GenBank/DDBJ whole genome shotgun (WGS) entry which is preliminary data.</text>
</comment>
<dbReference type="PROSITE" id="PS50102">
    <property type="entry name" value="RRM"/>
    <property type="match status" value="1"/>
</dbReference>
<feature type="domain" description="RRM" evidence="3">
    <location>
        <begin position="1"/>
        <end position="79"/>
    </location>
</feature>
<dbReference type="Gene3D" id="3.30.70.330">
    <property type="match status" value="1"/>
</dbReference>
<proteinExistence type="predicted"/>
<feature type="compositionally biased region" description="Basic and acidic residues" evidence="2">
    <location>
        <begin position="105"/>
        <end position="116"/>
    </location>
</feature>
<dbReference type="InterPro" id="IPR012677">
    <property type="entry name" value="Nucleotide-bd_a/b_plait_sf"/>
</dbReference>
<dbReference type="AlphaFoldDB" id="A0A7K1Y6X6"/>
<feature type="region of interest" description="Disordered" evidence="2">
    <location>
        <begin position="73"/>
        <end position="116"/>
    </location>
</feature>
<dbReference type="EMBL" id="WVHT01000002">
    <property type="protein sequence ID" value="MXV50190.1"/>
    <property type="molecule type" value="Genomic_DNA"/>
</dbReference>
<evidence type="ECO:0000313" key="4">
    <source>
        <dbReference type="EMBL" id="MXV50190.1"/>
    </source>
</evidence>
<evidence type="ECO:0000259" key="3">
    <source>
        <dbReference type="PROSITE" id="PS50102"/>
    </source>
</evidence>
<dbReference type="RefSeq" id="WP_160843371.1">
    <property type="nucleotide sequence ID" value="NZ_WVHT01000002.1"/>
</dbReference>
<dbReference type="SUPFAM" id="SSF54928">
    <property type="entry name" value="RNA-binding domain, RBD"/>
    <property type="match status" value="1"/>
</dbReference>
<gene>
    <name evidence="4" type="ORF">GS399_04345</name>
</gene>
<organism evidence="4 5">
    <name type="scientific">Hufsiella arboris</name>
    <dbReference type="NCBI Taxonomy" id="2695275"/>
    <lineage>
        <taxon>Bacteria</taxon>
        <taxon>Pseudomonadati</taxon>
        <taxon>Bacteroidota</taxon>
        <taxon>Sphingobacteriia</taxon>
        <taxon>Sphingobacteriales</taxon>
        <taxon>Sphingobacteriaceae</taxon>
        <taxon>Hufsiella</taxon>
    </lineage>
</organism>
<dbReference type="SMART" id="SM00360">
    <property type="entry name" value="RRM"/>
    <property type="match status" value="1"/>
</dbReference>
<feature type="compositionally biased region" description="Basic and acidic residues" evidence="2">
    <location>
        <begin position="75"/>
        <end position="85"/>
    </location>
</feature>
<dbReference type="Pfam" id="PF00076">
    <property type="entry name" value="RRM_1"/>
    <property type="match status" value="1"/>
</dbReference>
<dbReference type="InterPro" id="IPR052462">
    <property type="entry name" value="SLIRP/GR-RBP-like"/>
</dbReference>
<evidence type="ECO:0000256" key="1">
    <source>
        <dbReference type="ARBA" id="ARBA00022884"/>
    </source>
</evidence>
<name>A0A7K1Y6X6_9SPHI</name>
<dbReference type="InterPro" id="IPR035979">
    <property type="entry name" value="RBD_domain_sf"/>
</dbReference>
<dbReference type="InterPro" id="IPR000504">
    <property type="entry name" value="RRM_dom"/>
</dbReference>
<sequence length="116" mass="13144">MNIFIGGLPFQMTQADLEETFREYGSVETAKLILDKETGKSKGYGFVEMPNDEEAEKAIQELDGIEIYGRKIGVKKSDPKADNRSKPGGRFDNNRRPSSGGGYNRRPDNDDYKKRY</sequence>
<evidence type="ECO:0000313" key="5">
    <source>
        <dbReference type="Proteomes" id="UP000466586"/>
    </source>
</evidence>
<dbReference type="GO" id="GO:0003723">
    <property type="term" value="F:RNA binding"/>
    <property type="evidence" value="ECO:0007669"/>
    <property type="project" value="UniProtKB-KW"/>
</dbReference>
<reference evidence="4 5" key="1">
    <citation type="submission" date="2019-11" db="EMBL/GenBank/DDBJ databases">
        <title>Pedobacter sp. HMF7647 Genome sequencing and assembly.</title>
        <authorList>
            <person name="Kang H."/>
            <person name="Kim H."/>
            <person name="Joh K."/>
        </authorList>
    </citation>
    <scope>NUCLEOTIDE SEQUENCE [LARGE SCALE GENOMIC DNA]</scope>
    <source>
        <strain evidence="4 5">HMF7647</strain>
    </source>
</reference>